<evidence type="ECO:0000256" key="1">
    <source>
        <dbReference type="ARBA" id="ARBA00022741"/>
    </source>
</evidence>
<keyword evidence="2" id="KW-0067">ATP-binding</keyword>
<evidence type="ECO:0000256" key="4">
    <source>
        <dbReference type="ARBA" id="ARBA00023175"/>
    </source>
</evidence>
<dbReference type="AlphaFoldDB" id="A0A4Q1BLZ1"/>
<dbReference type="InterPro" id="IPR027417">
    <property type="entry name" value="P-loop_NTPase"/>
</dbReference>
<dbReference type="GO" id="GO:0000146">
    <property type="term" value="F:microfilament motor activity"/>
    <property type="evidence" value="ECO:0007669"/>
    <property type="project" value="TreeGrafter"/>
</dbReference>
<reference evidence="8 9" key="1">
    <citation type="submission" date="2016-06" db="EMBL/GenBank/DDBJ databases">
        <title>Evolution of pathogenesis and genome organization in the Tremellales.</title>
        <authorList>
            <person name="Cuomo C."/>
            <person name="Litvintseva A."/>
            <person name="Heitman J."/>
            <person name="Chen Y."/>
            <person name="Sun S."/>
            <person name="Springer D."/>
            <person name="Dromer F."/>
            <person name="Young S."/>
            <person name="Zeng Q."/>
            <person name="Chapman S."/>
            <person name="Gujja S."/>
            <person name="Saif S."/>
            <person name="Birren B."/>
        </authorList>
    </citation>
    <scope>NUCLEOTIDE SEQUENCE [LARGE SCALE GENOMIC DNA]</scope>
    <source>
        <strain evidence="8 9">ATCC 28783</strain>
    </source>
</reference>
<evidence type="ECO:0000256" key="2">
    <source>
        <dbReference type="ARBA" id="ARBA00022840"/>
    </source>
</evidence>
<proteinExistence type="predicted"/>
<dbReference type="Gene3D" id="1.20.58.530">
    <property type="match status" value="1"/>
</dbReference>
<keyword evidence="1" id="KW-0547">Nucleotide-binding</keyword>
<evidence type="ECO:0000256" key="6">
    <source>
        <dbReference type="SAM" id="MobiDB-lite"/>
    </source>
</evidence>
<sequence>MFNGFEALNHNDLSELLINWTNEEMQSLFIDRILDAPTRPIVEESKYSSRDQHKDGSQRSQDLPTRRRAEMKRLIETMQDFERLGHSPSDIKLHMEIHRSTFLERLFLLCSFASYFAQKQKTQLLANVDHFASTVEYDMEACFHQNAHNVPDEVNSLLVTSTSRLCLEMCERGKEKSRQRPNHNKQLVELIKTLGKSSLSFVKCIRIKR</sequence>
<name>A0A4Q1BLZ1_TREME</name>
<evidence type="ECO:0000313" key="9">
    <source>
        <dbReference type="Proteomes" id="UP000289152"/>
    </source>
</evidence>
<feature type="region of interest" description="Disordered" evidence="6">
    <location>
        <begin position="44"/>
        <end position="67"/>
    </location>
</feature>
<dbReference type="STRING" id="5217.A0A4Q1BLZ1"/>
<dbReference type="GO" id="GO:0005737">
    <property type="term" value="C:cytoplasm"/>
    <property type="evidence" value="ECO:0007669"/>
    <property type="project" value="TreeGrafter"/>
</dbReference>
<keyword evidence="9" id="KW-1185">Reference proteome</keyword>
<keyword evidence="5" id="KW-0009">Actin-binding</keyword>
<accession>A0A4Q1BLZ1</accession>
<dbReference type="Gene3D" id="3.40.850.10">
    <property type="entry name" value="Kinesin motor domain"/>
    <property type="match status" value="1"/>
</dbReference>
<evidence type="ECO:0000313" key="8">
    <source>
        <dbReference type="EMBL" id="RXK38662.1"/>
    </source>
</evidence>
<dbReference type="GO" id="GO:0051015">
    <property type="term" value="F:actin filament binding"/>
    <property type="evidence" value="ECO:0007669"/>
    <property type="project" value="TreeGrafter"/>
</dbReference>
<dbReference type="PANTHER" id="PTHR13140">
    <property type="entry name" value="MYOSIN"/>
    <property type="match status" value="1"/>
</dbReference>
<protein>
    <recommendedName>
        <fullName evidence="7">Myosin motor domain-containing protein</fullName>
    </recommendedName>
</protein>
<dbReference type="Proteomes" id="UP000289152">
    <property type="component" value="Unassembled WGS sequence"/>
</dbReference>
<feature type="compositionally biased region" description="Basic and acidic residues" evidence="6">
    <location>
        <begin position="44"/>
        <end position="57"/>
    </location>
</feature>
<dbReference type="GO" id="GO:0007015">
    <property type="term" value="P:actin filament organization"/>
    <property type="evidence" value="ECO:0007669"/>
    <property type="project" value="TreeGrafter"/>
</dbReference>
<dbReference type="GO" id="GO:0016459">
    <property type="term" value="C:myosin complex"/>
    <property type="evidence" value="ECO:0007669"/>
    <property type="project" value="UniProtKB-KW"/>
</dbReference>
<comment type="caution">
    <text evidence="8">The sequence shown here is derived from an EMBL/GenBank/DDBJ whole genome shotgun (WGS) entry which is preliminary data.</text>
</comment>
<feature type="domain" description="Myosin motor" evidence="7">
    <location>
        <begin position="3"/>
        <end position="196"/>
    </location>
</feature>
<dbReference type="PANTHER" id="PTHR13140:SF845">
    <property type="entry name" value="MYOSIN-LIKE PROTEIN"/>
    <property type="match status" value="1"/>
</dbReference>
<dbReference type="GO" id="GO:0005524">
    <property type="term" value="F:ATP binding"/>
    <property type="evidence" value="ECO:0007669"/>
    <property type="project" value="UniProtKB-KW"/>
</dbReference>
<dbReference type="InParanoid" id="A0A4Q1BLZ1"/>
<dbReference type="GO" id="GO:0016020">
    <property type="term" value="C:membrane"/>
    <property type="evidence" value="ECO:0007669"/>
    <property type="project" value="TreeGrafter"/>
</dbReference>
<gene>
    <name evidence="8" type="ORF">M231_04069</name>
</gene>
<evidence type="ECO:0000256" key="5">
    <source>
        <dbReference type="ARBA" id="ARBA00023203"/>
    </source>
</evidence>
<keyword evidence="3" id="KW-0518">Myosin</keyword>
<dbReference type="InterPro" id="IPR036961">
    <property type="entry name" value="Kinesin_motor_dom_sf"/>
</dbReference>
<dbReference type="SUPFAM" id="SSF52540">
    <property type="entry name" value="P-loop containing nucleoside triphosphate hydrolases"/>
    <property type="match status" value="1"/>
</dbReference>
<organism evidence="8 9">
    <name type="scientific">Tremella mesenterica</name>
    <name type="common">Jelly fungus</name>
    <dbReference type="NCBI Taxonomy" id="5217"/>
    <lineage>
        <taxon>Eukaryota</taxon>
        <taxon>Fungi</taxon>
        <taxon>Dikarya</taxon>
        <taxon>Basidiomycota</taxon>
        <taxon>Agaricomycotina</taxon>
        <taxon>Tremellomycetes</taxon>
        <taxon>Tremellales</taxon>
        <taxon>Tremellaceae</taxon>
        <taxon>Tremella</taxon>
    </lineage>
</organism>
<dbReference type="EMBL" id="SDIL01000044">
    <property type="protein sequence ID" value="RXK38662.1"/>
    <property type="molecule type" value="Genomic_DNA"/>
</dbReference>
<dbReference type="Pfam" id="PF00063">
    <property type="entry name" value="Myosin_head"/>
    <property type="match status" value="1"/>
</dbReference>
<dbReference type="InterPro" id="IPR001609">
    <property type="entry name" value="Myosin_head_motor_dom-like"/>
</dbReference>
<evidence type="ECO:0000259" key="7">
    <source>
        <dbReference type="Pfam" id="PF00063"/>
    </source>
</evidence>
<keyword evidence="4" id="KW-0505">Motor protein</keyword>
<evidence type="ECO:0000256" key="3">
    <source>
        <dbReference type="ARBA" id="ARBA00023123"/>
    </source>
</evidence>